<keyword evidence="5" id="KW-0680">Restriction system</keyword>
<dbReference type="EMBL" id="VIKR01000004">
    <property type="protein sequence ID" value="TQV73061.1"/>
    <property type="molecule type" value="Genomic_DNA"/>
</dbReference>
<dbReference type="GO" id="GO:0003677">
    <property type="term" value="F:DNA binding"/>
    <property type="evidence" value="ECO:0007669"/>
    <property type="project" value="TreeGrafter"/>
</dbReference>
<keyword evidence="10" id="KW-1185">Reference proteome</keyword>
<accession>A0A545T762</accession>
<comment type="catalytic activity">
    <reaction evidence="6">
        <text>a 2'-deoxycytidine in DNA + S-adenosyl-L-methionine = a 5-methyl-2'-deoxycytidine in DNA + S-adenosyl-L-homocysteine + H(+)</text>
        <dbReference type="Rhea" id="RHEA:13681"/>
        <dbReference type="Rhea" id="RHEA-COMP:11369"/>
        <dbReference type="Rhea" id="RHEA-COMP:11370"/>
        <dbReference type="ChEBI" id="CHEBI:15378"/>
        <dbReference type="ChEBI" id="CHEBI:57856"/>
        <dbReference type="ChEBI" id="CHEBI:59789"/>
        <dbReference type="ChEBI" id="CHEBI:85452"/>
        <dbReference type="ChEBI" id="CHEBI:85454"/>
        <dbReference type="EC" id="2.1.1.37"/>
    </reaction>
</comment>
<dbReference type="Pfam" id="PF00145">
    <property type="entry name" value="DNA_methylase"/>
    <property type="match status" value="2"/>
</dbReference>
<gene>
    <name evidence="9" type="ORF">FLL45_16515</name>
</gene>
<dbReference type="NCBIfam" id="TIGR00675">
    <property type="entry name" value="dcm"/>
    <property type="match status" value="1"/>
</dbReference>
<dbReference type="EC" id="2.1.1.37" evidence="1"/>
<dbReference type="InterPro" id="IPR014329">
    <property type="entry name" value="M6_adenine_DNA_mtrans_Alw26I"/>
</dbReference>
<keyword evidence="3 7" id="KW-0808">Transferase</keyword>
<evidence type="ECO:0000313" key="9">
    <source>
        <dbReference type="EMBL" id="TQV73061.1"/>
    </source>
</evidence>
<evidence type="ECO:0000256" key="2">
    <source>
        <dbReference type="ARBA" id="ARBA00022603"/>
    </source>
</evidence>
<dbReference type="InterPro" id="IPR002052">
    <property type="entry name" value="DNA_methylase_N6_adenine_CS"/>
</dbReference>
<reference evidence="9 10" key="1">
    <citation type="submission" date="2019-06" db="EMBL/GenBank/DDBJ databases">
        <title>Draft genome of Aliikangiella marina GYP-15.</title>
        <authorList>
            <person name="Wang G."/>
        </authorList>
    </citation>
    <scope>NUCLEOTIDE SEQUENCE [LARGE SCALE GENOMIC DNA]</scope>
    <source>
        <strain evidence="9 10">GYP-15</strain>
    </source>
</reference>
<organism evidence="9 10">
    <name type="scientific">Aliikangiella marina</name>
    <dbReference type="NCBI Taxonomy" id="1712262"/>
    <lineage>
        <taxon>Bacteria</taxon>
        <taxon>Pseudomonadati</taxon>
        <taxon>Pseudomonadota</taxon>
        <taxon>Gammaproteobacteria</taxon>
        <taxon>Oceanospirillales</taxon>
        <taxon>Pleioneaceae</taxon>
        <taxon>Aliikangiella</taxon>
    </lineage>
</organism>
<dbReference type="InterPro" id="IPR050390">
    <property type="entry name" value="C5-Methyltransferase"/>
</dbReference>
<dbReference type="GO" id="GO:0044027">
    <property type="term" value="P:negative regulation of gene expression via chromosomal CpG island methylation"/>
    <property type="evidence" value="ECO:0007669"/>
    <property type="project" value="TreeGrafter"/>
</dbReference>
<dbReference type="GO" id="GO:0032259">
    <property type="term" value="P:methylation"/>
    <property type="evidence" value="ECO:0007669"/>
    <property type="project" value="UniProtKB-KW"/>
</dbReference>
<dbReference type="Proteomes" id="UP000317839">
    <property type="component" value="Unassembled WGS sequence"/>
</dbReference>
<comment type="similarity">
    <text evidence="7 8">Belongs to the class I-like SAM-binding methyltransferase superfamily. C5-methyltransferase family.</text>
</comment>
<dbReference type="PROSITE" id="PS51679">
    <property type="entry name" value="SAM_MT_C5"/>
    <property type="match status" value="1"/>
</dbReference>
<keyword evidence="4 7" id="KW-0949">S-adenosyl-L-methionine</keyword>
<dbReference type="PROSITE" id="PS00092">
    <property type="entry name" value="N6_MTASE"/>
    <property type="match status" value="1"/>
</dbReference>
<dbReference type="Gene3D" id="3.90.120.10">
    <property type="entry name" value="DNA Methylase, subunit A, domain 2"/>
    <property type="match status" value="2"/>
</dbReference>
<dbReference type="InterPro" id="IPR029063">
    <property type="entry name" value="SAM-dependent_MTases_sf"/>
</dbReference>
<dbReference type="PANTHER" id="PTHR10629:SF52">
    <property type="entry name" value="DNA (CYTOSINE-5)-METHYLTRANSFERASE 1"/>
    <property type="match status" value="1"/>
</dbReference>
<name>A0A545T762_9GAMM</name>
<evidence type="ECO:0000256" key="6">
    <source>
        <dbReference type="ARBA" id="ARBA00047422"/>
    </source>
</evidence>
<protein>
    <recommendedName>
        <fullName evidence="1">DNA (cytosine-5-)-methyltransferase</fullName>
        <ecNumber evidence="1">2.1.1.37</ecNumber>
    </recommendedName>
</protein>
<dbReference type="NCBIfam" id="TIGR02987">
    <property type="entry name" value="met_A_Alw26"/>
    <property type="match status" value="1"/>
</dbReference>
<dbReference type="Gene3D" id="3.40.50.150">
    <property type="entry name" value="Vaccinia Virus protein VP39"/>
    <property type="match status" value="2"/>
</dbReference>
<proteinExistence type="inferred from homology"/>
<evidence type="ECO:0000256" key="1">
    <source>
        <dbReference type="ARBA" id="ARBA00011975"/>
    </source>
</evidence>
<dbReference type="PANTHER" id="PTHR10629">
    <property type="entry name" value="CYTOSINE-SPECIFIC METHYLTRANSFERASE"/>
    <property type="match status" value="1"/>
</dbReference>
<evidence type="ECO:0000256" key="7">
    <source>
        <dbReference type="PROSITE-ProRule" id="PRU01016"/>
    </source>
</evidence>
<sequence>MNHLEVLRDTSPASLTEEFRKKATGCYYTHKSIATQMFEPLLSETEFVEAGRLKVFDPFAGDGRLVIWLIEFCLSNNLPKEWDVYLFDINESGLKEAERSIKRLEDEGVSITYTIKSGDAFKFASMYRDKADLVVTNPPWELLKPDSRELKQLDEDSKNLYISSMKDYDNFLSDNYPVSQPKRKFAGWGTNLSRVGAELSHLLLRNNGYCCIVLPASFFADDQSGRIRKKIISTSDLIELSYYPAEAKLFGKADVASSSLTYKKSDSARRTTKLTIFDKNVEVKSSGDISLEEDNQDEYMIPITLGSESIKVLQKLKRDFPTWEVLEKEKMELWAGRELDETGSKNWLSNEKSGLPFVKGRMVNRFKLDDQEKLYAQKPEYSPPESISHQRIAWRDISRPSQKRRVIATIVPRGAITGNSLGVTFYRNSDETSLLSLLGIINSLCFEFQLRFYLATGHVSLSAIRKVHIPSQKITSKLTELANLCKRKVNGENVSSEKLEAIVARQVYGLNRKEFELIIDSFEKITKEEKQKILLEFEDTSMNKAEISHLIPNHLSSKLSELDMKIVHSVPPGGNWKNIPEDIPSKRIAQIRESYIQGKGSRSTYYGRLRAEMPSYTINTYFNRPGNGCHIHYSQDRVLSQREAARLQSFPDSFEFSGPQTAVNTQIGNAVPPLLSFQIANQIKQSIGSTGVFIDLFSGAGGMGLGFKWAGWQPLLANDIESRFLDTYAKNVHGNTLCGSISDDDFFTTLVQECIKIRARYPSTPFWVLGGPPCQGFSTAGNKRSMDDQRNSLFVHYKKLLEEVSPDGFVFENVAGLLSMEKGKVFERVKSEFSSVMTNLTGWVLNSEDYAIPQRRKRVILVGSKDANFKIFPPAPKTSNNKNDLFSDLKNWITVEESISDLPPISQGENGSHLNYISEPKSDYQRLMRGEISPETYLSYFSN</sequence>
<dbReference type="RefSeq" id="WP_142943199.1">
    <property type="nucleotide sequence ID" value="NZ_VIKR01000004.1"/>
</dbReference>
<evidence type="ECO:0000256" key="3">
    <source>
        <dbReference type="ARBA" id="ARBA00022679"/>
    </source>
</evidence>
<keyword evidence="2 7" id="KW-0489">Methyltransferase</keyword>
<dbReference type="InterPro" id="IPR031303">
    <property type="entry name" value="C5_meth_CS"/>
</dbReference>
<dbReference type="GO" id="GO:0009307">
    <property type="term" value="P:DNA restriction-modification system"/>
    <property type="evidence" value="ECO:0007669"/>
    <property type="project" value="UniProtKB-KW"/>
</dbReference>
<dbReference type="GO" id="GO:0003886">
    <property type="term" value="F:DNA (cytosine-5-)-methyltransferase activity"/>
    <property type="evidence" value="ECO:0007669"/>
    <property type="project" value="UniProtKB-EC"/>
</dbReference>
<evidence type="ECO:0000256" key="4">
    <source>
        <dbReference type="ARBA" id="ARBA00022691"/>
    </source>
</evidence>
<evidence type="ECO:0000256" key="5">
    <source>
        <dbReference type="ARBA" id="ARBA00022747"/>
    </source>
</evidence>
<dbReference type="SUPFAM" id="SSF53335">
    <property type="entry name" value="S-adenosyl-L-methionine-dependent methyltransferases"/>
    <property type="match status" value="3"/>
</dbReference>
<dbReference type="CDD" id="cd02440">
    <property type="entry name" value="AdoMet_MTases"/>
    <property type="match status" value="1"/>
</dbReference>
<dbReference type="PROSITE" id="PS00095">
    <property type="entry name" value="C5_MTASE_2"/>
    <property type="match status" value="1"/>
</dbReference>
<evidence type="ECO:0000313" key="10">
    <source>
        <dbReference type="Proteomes" id="UP000317839"/>
    </source>
</evidence>
<dbReference type="InterPro" id="IPR001525">
    <property type="entry name" value="C5_MeTfrase"/>
</dbReference>
<comment type="caution">
    <text evidence="9">The sequence shown here is derived from an EMBL/GenBank/DDBJ whole genome shotgun (WGS) entry which is preliminary data.</text>
</comment>
<dbReference type="OrthoDB" id="9813719at2"/>
<evidence type="ECO:0000256" key="8">
    <source>
        <dbReference type="RuleBase" id="RU000416"/>
    </source>
</evidence>
<dbReference type="AlphaFoldDB" id="A0A545T762"/>
<feature type="active site" evidence="7">
    <location>
        <position position="774"/>
    </location>
</feature>
<dbReference type="PRINTS" id="PR00105">
    <property type="entry name" value="C5METTRFRASE"/>
</dbReference>